<dbReference type="AlphaFoldDB" id="A0A2S6HUL6"/>
<reference evidence="2 3" key="1">
    <citation type="submission" date="2018-02" db="EMBL/GenBank/DDBJ databases">
        <title>Genomic Encyclopedia of Archaeal and Bacterial Type Strains, Phase II (KMG-II): from individual species to whole genera.</title>
        <authorList>
            <person name="Goeker M."/>
        </authorList>
    </citation>
    <scope>NUCLEOTIDE SEQUENCE [LARGE SCALE GENOMIC DNA]</scope>
    <source>
        <strain evidence="2 3">DSM 3808</strain>
    </source>
</reference>
<dbReference type="Proteomes" id="UP000237749">
    <property type="component" value="Unassembled WGS sequence"/>
</dbReference>
<dbReference type="GO" id="GO:0051213">
    <property type="term" value="F:dioxygenase activity"/>
    <property type="evidence" value="ECO:0007669"/>
    <property type="project" value="UniProtKB-KW"/>
</dbReference>
<sequence length="125" mass="14230">MIKNTPSGIAHVAIPTDDPELTVSFYENLGFNRLVDHGVRGMLQCQTCVIEYYPRRQEEKPAGCIDHIALTCEHLDEAYEEILAQGHQIITNGIESNEMFAPRTNRFFLFKGPNGEKIEFCKIDE</sequence>
<protein>
    <submittedName>
        <fullName evidence="2">Catechol 2,3-dioxygenase-like lactoylglutathione lyase family enzyme</fullName>
    </submittedName>
</protein>
<dbReference type="CDD" id="cd06587">
    <property type="entry name" value="VOC"/>
    <property type="match status" value="1"/>
</dbReference>
<evidence type="ECO:0000259" key="1">
    <source>
        <dbReference type="PROSITE" id="PS51819"/>
    </source>
</evidence>
<dbReference type="Gene3D" id="3.10.180.10">
    <property type="entry name" value="2,3-Dihydroxybiphenyl 1,2-Dioxygenase, domain 1"/>
    <property type="match status" value="1"/>
</dbReference>
<keyword evidence="3" id="KW-1185">Reference proteome</keyword>
<keyword evidence="2" id="KW-0223">Dioxygenase</keyword>
<gene>
    <name evidence="2" type="ORF">BXY41_104338</name>
</gene>
<organism evidence="2 3">
    <name type="scientific">Lacrimispora xylanisolvens</name>
    <dbReference type="NCBI Taxonomy" id="384636"/>
    <lineage>
        <taxon>Bacteria</taxon>
        <taxon>Bacillati</taxon>
        <taxon>Bacillota</taxon>
        <taxon>Clostridia</taxon>
        <taxon>Lachnospirales</taxon>
        <taxon>Lachnospiraceae</taxon>
        <taxon>Lacrimispora</taxon>
    </lineage>
</organism>
<dbReference type="PROSITE" id="PS51819">
    <property type="entry name" value="VOC"/>
    <property type="match status" value="1"/>
</dbReference>
<dbReference type="Pfam" id="PF00903">
    <property type="entry name" value="Glyoxalase"/>
    <property type="match status" value="1"/>
</dbReference>
<keyword evidence="2" id="KW-0456">Lyase</keyword>
<name>A0A2S6HUL6_9FIRM</name>
<dbReference type="InterPro" id="IPR037523">
    <property type="entry name" value="VOC_core"/>
</dbReference>
<dbReference type="InterPro" id="IPR029068">
    <property type="entry name" value="Glyas_Bleomycin-R_OHBP_Dase"/>
</dbReference>
<accession>A0A2S6HUL6</accession>
<evidence type="ECO:0000313" key="2">
    <source>
        <dbReference type="EMBL" id="PPK81535.1"/>
    </source>
</evidence>
<proteinExistence type="predicted"/>
<dbReference type="InterPro" id="IPR004360">
    <property type="entry name" value="Glyas_Fos-R_dOase_dom"/>
</dbReference>
<dbReference type="OrthoDB" id="371072at2"/>
<dbReference type="EMBL" id="PTJA01000004">
    <property type="protein sequence ID" value="PPK81535.1"/>
    <property type="molecule type" value="Genomic_DNA"/>
</dbReference>
<evidence type="ECO:0000313" key="3">
    <source>
        <dbReference type="Proteomes" id="UP000237749"/>
    </source>
</evidence>
<dbReference type="SUPFAM" id="SSF54593">
    <property type="entry name" value="Glyoxalase/Bleomycin resistance protein/Dihydroxybiphenyl dioxygenase"/>
    <property type="match status" value="1"/>
</dbReference>
<dbReference type="RefSeq" id="WP_104436622.1">
    <property type="nucleotide sequence ID" value="NZ_PTJA01000004.1"/>
</dbReference>
<keyword evidence="2" id="KW-0560">Oxidoreductase</keyword>
<comment type="caution">
    <text evidence="2">The sequence shown here is derived from an EMBL/GenBank/DDBJ whole genome shotgun (WGS) entry which is preliminary data.</text>
</comment>
<feature type="domain" description="VOC" evidence="1">
    <location>
        <begin position="8"/>
        <end position="123"/>
    </location>
</feature>
<dbReference type="GO" id="GO:0016829">
    <property type="term" value="F:lyase activity"/>
    <property type="evidence" value="ECO:0007669"/>
    <property type="project" value="UniProtKB-KW"/>
</dbReference>